<evidence type="ECO:0000256" key="3">
    <source>
        <dbReference type="ARBA" id="ARBA00022618"/>
    </source>
</evidence>
<feature type="compositionally biased region" description="Low complexity" evidence="9">
    <location>
        <begin position="49"/>
        <end position="62"/>
    </location>
</feature>
<protein>
    <recommendedName>
        <fullName evidence="7">G2/mitotic-specific cyclin-B2</fullName>
    </recommendedName>
</protein>
<dbReference type="SMART" id="SM00385">
    <property type="entry name" value="CYCLIN"/>
    <property type="match status" value="1"/>
</dbReference>
<dbReference type="PROSITE" id="PS00292">
    <property type="entry name" value="CYCLINS"/>
    <property type="match status" value="1"/>
</dbReference>
<dbReference type="Gene3D" id="1.10.472.10">
    <property type="entry name" value="Cyclin-like"/>
    <property type="match status" value="2"/>
</dbReference>
<dbReference type="Pfam" id="PF02984">
    <property type="entry name" value="Cyclin_C"/>
    <property type="match status" value="1"/>
</dbReference>
<evidence type="ECO:0000256" key="9">
    <source>
        <dbReference type="SAM" id="MobiDB-lite"/>
    </source>
</evidence>
<evidence type="ECO:0000256" key="2">
    <source>
        <dbReference type="ARBA" id="ARBA00006955"/>
    </source>
</evidence>
<evidence type="ECO:0000256" key="4">
    <source>
        <dbReference type="ARBA" id="ARBA00023127"/>
    </source>
</evidence>
<comment type="subunit">
    <text evidence="6">Interacts with the CDK1 protein kinase to form a serine/threonine kinase holoenzyme complex also known as maturation promoting factor (MPF). The cyclin subunit imparts substrate specificity to the complex.</text>
</comment>
<dbReference type="AlphaFoldDB" id="A0AA88M882"/>
<feature type="compositionally biased region" description="Basic and acidic residues" evidence="9">
    <location>
        <begin position="63"/>
        <end position="73"/>
    </location>
</feature>
<accession>A0AA88M882</accession>
<dbReference type="InterPro" id="IPR036915">
    <property type="entry name" value="Cyclin-like_sf"/>
</dbReference>
<keyword evidence="5" id="KW-0131">Cell cycle</keyword>
<evidence type="ECO:0000259" key="11">
    <source>
        <dbReference type="SMART" id="SM01332"/>
    </source>
</evidence>
<feature type="region of interest" description="Disordered" evidence="9">
    <location>
        <begin position="408"/>
        <end position="428"/>
    </location>
</feature>
<dbReference type="SUPFAM" id="SSF47954">
    <property type="entry name" value="Cyclin-like"/>
    <property type="match status" value="2"/>
</dbReference>
<feature type="domain" description="Cyclin-like" evidence="10">
    <location>
        <begin position="184"/>
        <end position="269"/>
    </location>
</feature>
<keyword evidence="4 8" id="KW-0195">Cyclin</keyword>
<comment type="function">
    <text evidence="1">Essential for the control of the cell cycle at the G2/M (mitosis) transition.</text>
</comment>
<organism evidence="12 13">
    <name type="scientific">Channa striata</name>
    <name type="common">Snakehead murrel</name>
    <name type="synonym">Ophicephalus striatus</name>
    <dbReference type="NCBI Taxonomy" id="64152"/>
    <lineage>
        <taxon>Eukaryota</taxon>
        <taxon>Metazoa</taxon>
        <taxon>Chordata</taxon>
        <taxon>Craniata</taxon>
        <taxon>Vertebrata</taxon>
        <taxon>Euteleostomi</taxon>
        <taxon>Actinopterygii</taxon>
        <taxon>Neopterygii</taxon>
        <taxon>Teleostei</taxon>
        <taxon>Neoteleostei</taxon>
        <taxon>Acanthomorphata</taxon>
        <taxon>Anabantaria</taxon>
        <taxon>Anabantiformes</taxon>
        <taxon>Channoidei</taxon>
        <taxon>Channidae</taxon>
        <taxon>Channa</taxon>
    </lineage>
</organism>
<dbReference type="InterPro" id="IPR048258">
    <property type="entry name" value="Cyclins_cyclin-box"/>
</dbReference>
<evidence type="ECO:0000256" key="1">
    <source>
        <dbReference type="ARBA" id="ARBA00003222"/>
    </source>
</evidence>
<comment type="caution">
    <text evidence="12">The sequence shown here is derived from an EMBL/GenBank/DDBJ whole genome shotgun (WGS) entry which is preliminary data.</text>
</comment>
<dbReference type="FunFam" id="1.10.472.10:FF:000001">
    <property type="entry name" value="G2/mitotic-specific cyclin"/>
    <property type="match status" value="1"/>
</dbReference>
<comment type="similarity">
    <text evidence="2">Belongs to the cyclin family. Cyclin AB subfamily.</text>
</comment>
<evidence type="ECO:0000256" key="5">
    <source>
        <dbReference type="ARBA" id="ARBA00023306"/>
    </source>
</evidence>
<name>A0AA88M882_CHASR</name>
<evidence type="ECO:0000313" key="12">
    <source>
        <dbReference type="EMBL" id="KAK2830698.1"/>
    </source>
</evidence>
<evidence type="ECO:0000313" key="13">
    <source>
        <dbReference type="Proteomes" id="UP001187415"/>
    </source>
</evidence>
<evidence type="ECO:0000256" key="7">
    <source>
        <dbReference type="ARBA" id="ARBA00040980"/>
    </source>
</evidence>
<evidence type="ECO:0000259" key="10">
    <source>
        <dbReference type="SMART" id="SM00385"/>
    </source>
</evidence>
<gene>
    <name evidence="12" type="ORF">Q5P01_018629</name>
</gene>
<feature type="domain" description="Cyclin C-terminal" evidence="11">
    <location>
        <begin position="278"/>
        <end position="399"/>
    </location>
</feature>
<dbReference type="InterPro" id="IPR004367">
    <property type="entry name" value="Cyclin_C-dom"/>
</dbReference>
<dbReference type="PANTHER" id="PTHR10177">
    <property type="entry name" value="CYCLINS"/>
    <property type="match status" value="1"/>
</dbReference>
<reference evidence="12" key="1">
    <citation type="submission" date="2023-07" db="EMBL/GenBank/DDBJ databases">
        <title>Chromosome-level Genome Assembly of Striped Snakehead (Channa striata).</title>
        <authorList>
            <person name="Liu H."/>
        </authorList>
    </citation>
    <scope>NUCLEOTIDE SEQUENCE</scope>
    <source>
        <strain evidence="12">Gz</strain>
        <tissue evidence="12">Muscle</tissue>
    </source>
</reference>
<dbReference type="GO" id="GO:0051301">
    <property type="term" value="P:cell division"/>
    <property type="evidence" value="ECO:0007669"/>
    <property type="project" value="UniProtKB-KW"/>
</dbReference>
<evidence type="ECO:0000256" key="6">
    <source>
        <dbReference type="ARBA" id="ARBA00025821"/>
    </source>
</evidence>
<dbReference type="Pfam" id="PF00134">
    <property type="entry name" value="Cyclin_N"/>
    <property type="match status" value="1"/>
</dbReference>
<proteinExistence type="inferred from homology"/>
<feature type="region of interest" description="Disordered" evidence="9">
    <location>
        <begin position="28"/>
        <end position="82"/>
    </location>
</feature>
<evidence type="ECO:0000256" key="8">
    <source>
        <dbReference type="RuleBase" id="RU000383"/>
    </source>
</evidence>
<sequence>METVILHGTNTGTGTRLTAAARIPGSFLRGTTGNTERSRVGASGKLKLSASETTTSESTTMTRDGHCQQKRSENAAGEKGTVTPVQPLSKLQCEKSQLVHKGVTKTGLLMETPEKELGTWEPSYSFLTSKDSLVHLAPPPLIGWGFAEDVRTEVVRRKQNCRCRTNFMQNHPRIHPRMRSVLLDWLIEVSEAYTLHRQTFYLALDYFDRFMLSQKSIEKGVLQLIGITCLFIASKMEEGSPLKVSEMADVTAGTFCEDEILKMELIILKALGWNLYSETAVSWLKLFFQMASKTSGDLLEPQFPQDTYVQMTRLLDLCILNINSLDFHYHVLAASVCFHFLDQEKVEKASGLSKDAIQPCVSWMASFAESMLRFNQATERDFTQIEREDRHNIQTHAQYMTMLDDVSQTEAKFPTPPNSTEENCTHAE</sequence>
<dbReference type="InterPro" id="IPR013763">
    <property type="entry name" value="Cyclin-like_dom"/>
</dbReference>
<dbReference type="SMART" id="SM01332">
    <property type="entry name" value="Cyclin_C"/>
    <property type="match status" value="1"/>
</dbReference>
<dbReference type="InterPro" id="IPR039361">
    <property type="entry name" value="Cyclin"/>
</dbReference>
<dbReference type="InterPro" id="IPR006671">
    <property type="entry name" value="Cyclin_N"/>
</dbReference>
<keyword evidence="13" id="KW-1185">Reference proteome</keyword>
<dbReference type="Proteomes" id="UP001187415">
    <property type="component" value="Unassembled WGS sequence"/>
</dbReference>
<dbReference type="EMBL" id="JAUPFM010000014">
    <property type="protein sequence ID" value="KAK2830698.1"/>
    <property type="molecule type" value="Genomic_DNA"/>
</dbReference>
<keyword evidence="3" id="KW-0132">Cell division</keyword>